<comment type="caution">
    <text evidence="1">The sequence shown here is derived from an EMBL/GenBank/DDBJ whole genome shotgun (WGS) entry which is preliminary data.</text>
</comment>
<dbReference type="AlphaFoldDB" id="A0AAV5QZT3"/>
<name>A0AAV5QZT3_PICKL</name>
<dbReference type="EMBL" id="BTGB01000001">
    <property type="protein sequence ID" value="GMM44480.1"/>
    <property type="molecule type" value="Genomic_DNA"/>
</dbReference>
<evidence type="ECO:0000313" key="2">
    <source>
        <dbReference type="Proteomes" id="UP001378960"/>
    </source>
</evidence>
<gene>
    <name evidence="1" type="ORF">DAPK24_010550</name>
</gene>
<keyword evidence="2" id="KW-1185">Reference proteome</keyword>
<dbReference type="Proteomes" id="UP001378960">
    <property type="component" value="Unassembled WGS sequence"/>
</dbReference>
<organism evidence="1 2">
    <name type="scientific">Pichia kluyveri</name>
    <name type="common">Yeast</name>
    <dbReference type="NCBI Taxonomy" id="36015"/>
    <lineage>
        <taxon>Eukaryota</taxon>
        <taxon>Fungi</taxon>
        <taxon>Dikarya</taxon>
        <taxon>Ascomycota</taxon>
        <taxon>Saccharomycotina</taxon>
        <taxon>Pichiomycetes</taxon>
        <taxon>Pichiales</taxon>
        <taxon>Pichiaceae</taxon>
        <taxon>Pichia</taxon>
    </lineage>
</organism>
<evidence type="ECO:0000313" key="1">
    <source>
        <dbReference type="EMBL" id="GMM44480.1"/>
    </source>
</evidence>
<protein>
    <submittedName>
        <fullName evidence="1">Uncharacterized protein</fullName>
    </submittedName>
</protein>
<proteinExistence type="predicted"/>
<accession>A0AAV5QZT3</accession>
<sequence>MQPFIHQSGNEFAINLAAKAKETGVTTMFNDDPQVSVDKFDFYKKYSFFHPDTNKDDANAFATLVRECVHFEVETVASMLTFGLDLNLVYPQITLSYIYRSCRSILRDKYNNTDDAFAQEFARELVSQVYAFIKPKLDLPAMSWEGVEAKVI</sequence>
<reference evidence="1 2" key="1">
    <citation type="journal article" date="2023" name="Elife">
        <title>Identification of key yeast species and microbe-microbe interactions impacting larval growth of Drosophila in the wild.</title>
        <authorList>
            <person name="Mure A."/>
            <person name="Sugiura Y."/>
            <person name="Maeda R."/>
            <person name="Honda K."/>
            <person name="Sakurai N."/>
            <person name="Takahashi Y."/>
            <person name="Watada M."/>
            <person name="Katoh T."/>
            <person name="Gotoh A."/>
            <person name="Gotoh Y."/>
            <person name="Taniguchi I."/>
            <person name="Nakamura K."/>
            <person name="Hayashi T."/>
            <person name="Katayama T."/>
            <person name="Uemura T."/>
            <person name="Hattori Y."/>
        </authorList>
    </citation>
    <scope>NUCLEOTIDE SEQUENCE [LARGE SCALE GENOMIC DNA]</scope>
    <source>
        <strain evidence="1 2">PK-24</strain>
    </source>
</reference>